<feature type="non-terminal residue" evidence="1">
    <location>
        <position position="55"/>
    </location>
</feature>
<reference evidence="1" key="1">
    <citation type="submission" date="2022-12" db="EMBL/GenBank/DDBJ databases">
        <authorList>
            <person name="Alioto T."/>
            <person name="Alioto T."/>
            <person name="Gomez Garrido J."/>
        </authorList>
    </citation>
    <scope>NUCLEOTIDE SEQUENCE</scope>
</reference>
<accession>A0AA35L4P5</accession>
<feature type="non-terminal residue" evidence="1">
    <location>
        <position position="1"/>
    </location>
</feature>
<sequence>ICVYLRFTIFRLTEKKSECSLCAFTEGKELKSEWQRQQRFRHTQRSRFERKTTFS</sequence>
<gene>
    <name evidence="1" type="ORF">PODLI_1B009800</name>
</gene>
<name>A0AA35L4P5_9SAUR</name>
<dbReference type="EMBL" id="OX395137">
    <property type="protein sequence ID" value="CAI5789118.1"/>
    <property type="molecule type" value="Genomic_DNA"/>
</dbReference>
<organism evidence="1 2">
    <name type="scientific">Podarcis lilfordi</name>
    <name type="common">Lilford's wall lizard</name>
    <dbReference type="NCBI Taxonomy" id="74358"/>
    <lineage>
        <taxon>Eukaryota</taxon>
        <taxon>Metazoa</taxon>
        <taxon>Chordata</taxon>
        <taxon>Craniata</taxon>
        <taxon>Vertebrata</taxon>
        <taxon>Euteleostomi</taxon>
        <taxon>Lepidosauria</taxon>
        <taxon>Squamata</taxon>
        <taxon>Bifurcata</taxon>
        <taxon>Unidentata</taxon>
        <taxon>Episquamata</taxon>
        <taxon>Laterata</taxon>
        <taxon>Lacertibaenia</taxon>
        <taxon>Lacertidae</taxon>
        <taxon>Podarcis</taxon>
    </lineage>
</organism>
<keyword evidence="2" id="KW-1185">Reference proteome</keyword>
<proteinExistence type="predicted"/>
<protein>
    <submittedName>
        <fullName evidence="1">Fibroblast activation protein alpha</fullName>
    </submittedName>
</protein>
<dbReference type="AlphaFoldDB" id="A0AA35L4P5"/>
<dbReference type="Proteomes" id="UP001178461">
    <property type="component" value="Chromosome 12"/>
</dbReference>
<evidence type="ECO:0000313" key="1">
    <source>
        <dbReference type="EMBL" id="CAI5789118.1"/>
    </source>
</evidence>
<evidence type="ECO:0000313" key="2">
    <source>
        <dbReference type="Proteomes" id="UP001178461"/>
    </source>
</evidence>